<dbReference type="AlphaFoldDB" id="A0A8J7AQM2"/>
<accession>A0A8J7AQM2</accession>
<organism evidence="1 2">
    <name type="scientific">Vasconcelosia minhoensis LEGE 07310</name>
    <dbReference type="NCBI Taxonomy" id="915328"/>
    <lineage>
        <taxon>Bacteria</taxon>
        <taxon>Bacillati</taxon>
        <taxon>Cyanobacteriota</taxon>
        <taxon>Cyanophyceae</taxon>
        <taxon>Nodosilineales</taxon>
        <taxon>Cymatolegaceae</taxon>
        <taxon>Vasconcelosia</taxon>
        <taxon>Vasconcelosia minhoensis</taxon>
    </lineage>
</organism>
<proteinExistence type="predicted"/>
<comment type="caution">
    <text evidence="1">The sequence shown here is derived from an EMBL/GenBank/DDBJ whole genome shotgun (WGS) entry which is preliminary data.</text>
</comment>
<reference evidence="1" key="1">
    <citation type="submission" date="2020-10" db="EMBL/GenBank/DDBJ databases">
        <authorList>
            <person name="Castelo-Branco R."/>
            <person name="Eusebio N."/>
            <person name="Adriana R."/>
            <person name="Vieira A."/>
            <person name="Brugerolle De Fraissinette N."/>
            <person name="Rezende De Castro R."/>
            <person name="Schneider M.P."/>
            <person name="Vasconcelos V."/>
            <person name="Leao P.N."/>
        </authorList>
    </citation>
    <scope>NUCLEOTIDE SEQUENCE</scope>
    <source>
        <strain evidence="1">LEGE 07310</strain>
    </source>
</reference>
<name>A0A8J7AQM2_9CYAN</name>
<dbReference type="EMBL" id="JADEXG010000041">
    <property type="protein sequence ID" value="MBE9078834.1"/>
    <property type="molecule type" value="Genomic_DNA"/>
</dbReference>
<evidence type="ECO:0000313" key="1">
    <source>
        <dbReference type="EMBL" id="MBE9078834.1"/>
    </source>
</evidence>
<gene>
    <name evidence="1" type="ORF">IQ241_16290</name>
</gene>
<dbReference type="RefSeq" id="WP_193909076.1">
    <property type="nucleotide sequence ID" value="NZ_JADEXG010000041.1"/>
</dbReference>
<sequence length="78" mass="8977">MRRWFSQEPPPFCCQSRKKRDLIDRLTDQMARSQPNAAPYRYASLSLLPGARFFTAAAVVAPALQPVLRLRSLNRLYP</sequence>
<keyword evidence="2" id="KW-1185">Reference proteome</keyword>
<dbReference type="Proteomes" id="UP000636505">
    <property type="component" value="Unassembled WGS sequence"/>
</dbReference>
<evidence type="ECO:0000313" key="2">
    <source>
        <dbReference type="Proteomes" id="UP000636505"/>
    </source>
</evidence>
<protein>
    <submittedName>
        <fullName evidence="1">Uncharacterized protein</fullName>
    </submittedName>
</protein>